<dbReference type="GO" id="GO:0016740">
    <property type="term" value="F:transferase activity"/>
    <property type="evidence" value="ECO:0007669"/>
    <property type="project" value="UniProtKB-KW"/>
</dbReference>
<keyword evidence="4" id="KW-1185">Reference proteome</keyword>
<dbReference type="PANTHER" id="PTHR44051">
    <property type="entry name" value="GLUTATHIONE S-TRANSFERASE-RELATED"/>
    <property type="match status" value="1"/>
</dbReference>
<dbReference type="Proteomes" id="UP000472320">
    <property type="component" value="Unassembled WGS sequence"/>
</dbReference>
<dbReference type="PANTHER" id="PTHR44051:SF21">
    <property type="entry name" value="GLUTATHIONE S-TRANSFERASE FAMILY PROTEIN"/>
    <property type="match status" value="1"/>
</dbReference>
<dbReference type="InterPro" id="IPR004045">
    <property type="entry name" value="Glutathione_S-Trfase_N"/>
</dbReference>
<dbReference type="SFLD" id="SFLDG00358">
    <property type="entry name" value="Main_(cytGST)"/>
    <property type="match status" value="1"/>
</dbReference>
<sequence length="209" mass="23530">MYTLYYGKGAASLAVHAALKEVGVPYELVEVDLDAGQQRSPEYLRLNPRGKIPTLIIDGKPFHESAALMLMLADRHPHSNLAPPAGSLARAEWYELAVTLANDLGNNFRLWFYPSDLGASDEDLAFRSAIQLRIESMWAMLDARLADNGPYLLGETFSGVDLMLAMYMRWSRNMPRPATAWPALQKYADMMRARPSWRHITETEALTGW</sequence>
<dbReference type="AlphaFoldDB" id="A0A6L6QEE9"/>
<dbReference type="SFLD" id="SFLDG01150">
    <property type="entry name" value="Main.1:_Beta-like"/>
    <property type="match status" value="1"/>
</dbReference>
<evidence type="ECO:0000259" key="2">
    <source>
        <dbReference type="PROSITE" id="PS50405"/>
    </source>
</evidence>
<dbReference type="Gene3D" id="1.20.1050.10">
    <property type="match status" value="1"/>
</dbReference>
<dbReference type="OrthoDB" id="8772754at2"/>
<dbReference type="Pfam" id="PF02798">
    <property type="entry name" value="GST_N"/>
    <property type="match status" value="1"/>
</dbReference>
<dbReference type="Gene3D" id="3.40.30.10">
    <property type="entry name" value="Glutaredoxin"/>
    <property type="match status" value="1"/>
</dbReference>
<evidence type="ECO:0000259" key="1">
    <source>
        <dbReference type="PROSITE" id="PS50404"/>
    </source>
</evidence>
<dbReference type="RefSeq" id="WP_155453818.1">
    <property type="nucleotide sequence ID" value="NZ_WNKX01000006.1"/>
</dbReference>
<evidence type="ECO:0000313" key="4">
    <source>
        <dbReference type="Proteomes" id="UP000472320"/>
    </source>
</evidence>
<gene>
    <name evidence="3" type="ORF">GM658_09700</name>
</gene>
<dbReference type="InterPro" id="IPR036282">
    <property type="entry name" value="Glutathione-S-Trfase_C_sf"/>
</dbReference>
<evidence type="ECO:0000313" key="3">
    <source>
        <dbReference type="EMBL" id="MTW10878.1"/>
    </source>
</evidence>
<dbReference type="PROSITE" id="PS50404">
    <property type="entry name" value="GST_NTER"/>
    <property type="match status" value="1"/>
</dbReference>
<organism evidence="3 4">
    <name type="scientific">Massilia eburnea</name>
    <dbReference type="NCBI Taxonomy" id="1776165"/>
    <lineage>
        <taxon>Bacteria</taxon>
        <taxon>Pseudomonadati</taxon>
        <taxon>Pseudomonadota</taxon>
        <taxon>Betaproteobacteria</taxon>
        <taxon>Burkholderiales</taxon>
        <taxon>Oxalobacteraceae</taxon>
        <taxon>Telluria group</taxon>
        <taxon>Massilia</taxon>
    </lineage>
</organism>
<accession>A0A6L6QEE9</accession>
<dbReference type="InterPro" id="IPR036249">
    <property type="entry name" value="Thioredoxin-like_sf"/>
</dbReference>
<proteinExistence type="predicted"/>
<protein>
    <submittedName>
        <fullName evidence="3">Glutathione S-transferase</fullName>
    </submittedName>
</protein>
<name>A0A6L6QEE9_9BURK</name>
<dbReference type="CDD" id="cd03057">
    <property type="entry name" value="GST_N_Beta"/>
    <property type="match status" value="1"/>
</dbReference>
<reference evidence="3 4" key="1">
    <citation type="submission" date="2019-11" db="EMBL/GenBank/DDBJ databases">
        <title>Type strains purchased from KCTC, JCM and DSMZ.</title>
        <authorList>
            <person name="Lu H."/>
        </authorList>
    </citation>
    <scope>NUCLEOTIDE SEQUENCE [LARGE SCALE GENOMIC DNA]</scope>
    <source>
        <strain evidence="3 4">JCM 31587</strain>
    </source>
</reference>
<dbReference type="SUPFAM" id="SSF52833">
    <property type="entry name" value="Thioredoxin-like"/>
    <property type="match status" value="1"/>
</dbReference>
<dbReference type="Pfam" id="PF13410">
    <property type="entry name" value="GST_C_2"/>
    <property type="match status" value="1"/>
</dbReference>
<dbReference type="PROSITE" id="PS50405">
    <property type="entry name" value="GST_CTER"/>
    <property type="match status" value="1"/>
</dbReference>
<feature type="domain" description="GST N-terminal" evidence="1">
    <location>
        <begin position="1"/>
        <end position="80"/>
    </location>
</feature>
<dbReference type="InterPro" id="IPR040079">
    <property type="entry name" value="Glutathione_S-Trfase"/>
</dbReference>
<dbReference type="SUPFAM" id="SSF47616">
    <property type="entry name" value="GST C-terminal domain-like"/>
    <property type="match status" value="1"/>
</dbReference>
<comment type="caution">
    <text evidence="3">The sequence shown here is derived from an EMBL/GenBank/DDBJ whole genome shotgun (WGS) entry which is preliminary data.</text>
</comment>
<feature type="domain" description="GST C-terminal" evidence="2">
    <location>
        <begin position="86"/>
        <end position="209"/>
    </location>
</feature>
<dbReference type="SFLD" id="SFLDS00019">
    <property type="entry name" value="Glutathione_Transferase_(cytos"/>
    <property type="match status" value="1"/>
</dbReference>
<dbReference type="EMBL" id="WNKX01000006">
    <property type="protein sequence ID" value="MTW10878.1"/>
    <property type="molecule type" value="Genomic_DNA"/>
</dbReference>
<dbReference type="InterPro" id="IPR010987">
    <property type="entry name" value="Glutathione-S-Trfase_C-like"/>
</dbReference>
<keyword evidence="3" id="KW-0808">Transferase</keyword>